<dbReference type="AlphaFoldDB" id="A0AAW7XIU5"/>
<evidence type="ECO:0000313" key="2">
    <source>
        <dbReference type="EMBL" id="MDO6454060.1"/>
    </source>
</evidence>
<organism evidence="2 3">
    <name type="scientific">Neptunomonas phycophila</name>
    <dbReference type="NCBI Taxonomy" id="1572645"/>
    <lineage>
        <taxon>Bacteria</taxon>
        <taxon>Pseudomonadati</taxon>
        <taxon>Pseudomonadota</taxon>
        <taxon>Gammaproteobacteria</taxon>
        <taxon>Oceanospirillales</taxon>
        <taxon>Oceanospirillaceae</taxon>
        <taxon>Neptunomonas</taxon>
    </lineage>
</organism>
<proteinExistence type="predicted"/>
<comment type="caution">
    <text evidence="2">The sequence shown here is derived from an EMBL/GenBank/DDBJ whole genome shotgun (WGS) entry which is preliminary data.</text>
</comment>
<dbReference type="GeneID" id="89456112"/>
<protein>
    <recommendedName>
        <fullName evidence="4">Transporter</fullName>
    </recommendedName>
</protein>
<accession>A0AAW7XIU5</accession>
<dbReference type="RefSeq" id="WP_178968649.1">
    <property type="nucleotide sequence ID" value="NZ_CP041336.1"/>
</dbReference>
<feature type="signal peptide" evidence="1">
    <location>
        <begin position="1"/>
        <end position="23"/>
    </location>
</feature>
<sequence>MNKAVFVHVAVVCMSVFASHAKAELPLTVENLITKEGSLKLDLSLTYANKDREGVEAGQVVLVQTGDSSYVYIPTGYGTSQTNVDTFITTLGLRMGVTPSSEIYTRANFYYSDYRYLAADDQSASGSDNGFLDAWLGLNYRFSEDNETPALLGFIEGALREKGQQSSSSAKSWAVGFTTYRALDPVVLSMSASYRFNLERKDGDSEYNPGNYLAINPSVSFAVNDRVTLTTGVQWINKQPDQWSDQRDGIRQTNTDLMLGLGYGVSKGSTMSFSFKTDATGRDGADLRFNWLKAF</sequence>
<reference evidence="2" key="1">
    <citation type="submission" date="2023-07" db="EMBL/GenBank/DDBJ databases">
        <title>Genome content predicts the carbon catabolic preferences of heterotrophic bacteria.</title>
        <authorList>
            <person name="Gralka M."/>
        </authorList>
    </citation>
    <scope>NUCLEOTIDE SEQUENCE</scope>
    <source>
        <strain evidence="2">I2M16</strain>
    </source>
</reference>
<name>A0AAW7XIU5_9GAMM</name>
<keyword evidence="1" id="KW-0732">Signal</keyword>
<feature type="chain" id="PRO_5043521578" description="Transporter" evidence="1">
    <location>
        <begin position="24"/>
        <end position="295"/>
    </location>
</feature>
<dbReference type="EMBL" id="JAUOPG010000006">
    <property type="protein sequence ID" value="MDO6454060.1"/>
    <property type="molecule type" value="Genomic_DNA"/>
</dbReference>
<dbReference type="Proteomes" id="UP001169862">
    <property type="component" value="Unassembled WGS sequence"/>
</dbReference>
<gene>
    <name evidence="2" type="ORF">Q4490_10845</name>
</gene>
<evidence type="ECO:0000313" key="3">
    <source>
        <dbReference type="Proteomes" id="UP001169862"/>
    </source>
</evidence>
<evidence type="ECO:0008006" key="4">
    <source>
        <dbReference type="Google" id="ProtNLM"/>
    </source>
</evidence>
<evidence type="ECO:0000256" key="1">
    <source>
        <dbReference type="SAM" id="SignalP"/>
    </source>
</evidence>